<dbReference type="EMBL" id="FOSZ01000007">
    <property type="protein sequence ID" value="SFL24324.1"/>
    <property type="molecule type" value="Genomic_DNA"/>
</dbReference>
<dbReference type="STRING" id="1280847.SAMN04488036_107138"/>
<name>A0A1I4G2Q4_9RHOB</name>
<sequence>MTKARWHITRDGDTLTLSRLATARFDVSASTVLPDGARAAMAHQVRQDMWRALQGLRGFAPAVEVRRQEGGLHVTAGGQVEGRFAKGHVEAAIQEVLDNPACRARWVRYANRGRAVA</sequence>
<gene>
    <name evidence="1" type="ORF">SAMN04488036_107138</name>
</gene>
<evidence type="ECO:0000313" key="2">
    <source>
        <dbReference type="Proteomes" id="UP000198851"/>
    </source>
</evidence>
<reference evidence="2" key="1">
    <citation type="submission" date="2016-10" db="EMBL/GenBank/DDBJ databases">
        <authorList>
            <person name="Varghese N."/>
            <person name="Submissions S."/>
        </authorList>
    </citation>
    <scope>NUCLEOTIDE SEQUENCE [LARGE SCALE GENOMIC DNA]</scope>
    <source>
        <strain evidence="2">DSM 28453</strain>
    </source>
</reference>
<evidence type="ECO:0000313" key="1">
    <source>
        <dbReference type="EMBL" id="SFL24324.1"/>
    </source>
</evidence>
<dbReference type="Proteomes" id="UP000198851">
    <property type="component" value="Unassembled WGS sequence"/>
</dbReference>
<protein>
    <submittedName>
        <fullName evidence="1">Uncharacterized protein</fullName>
    </submittedName>
</protein>
<dbReference type="AlphaFoldDB" id="A0A1I4G2Q4"/>
<proteinExistence type="predicted"/>
<dbReference type="OrthoDB" id="7658483at2"/>
<dbReference type="RefSeq" id="WP_093325199.1">
    <property type="nucleotide sequence ID" value="NZ_FOSZ01000007.1"/>
</dbReference>
<keyword evidence="2" id="KW-1185">Reference proteome</keyword>
<organism evidence="1 2">
    <name type="scientific">Shimia haliotis</name>
    <dbReference type="NCBI Taxonomy" id="1280847"/>
    <lineage>
        <taxon>Bacteria</taxon>
        <taxon>Pseudomonadati</taxon>
        <taxon>Pseudomonadota</taxon>
        <taxon>Alphaproteobacteria</taxon>
        <taxon>Rhodobacterales</taxon>
        <taxon>Roseobacteraceae</taxon>
    </lineage>
</organism>
<accession>A0A1I4G2Q4</accession>